<name>A0ACB9C1U8_ARCLA</name>
<evidence type="ECO:0000313" key="2">
    <source>
        <dbReference type="Proteomes" id="UP001055879"/>
    </source>
</evidence>
<sequence>MVAVLEIWVFVIILLVSLLQSQVLVISQNLTCNSDDLRGLRGFMDRLESPIDGWPTNSSSLSSSSRCCNLVGITCNSSSGRIVRFQLQNKRLTGMLSDLISNLDQLRTLNLSHNLLKGPLPISLFHLPHLEVVDLSSNEFHGVLPVTINLPALQVFDISDNAFTGSIPSGLCVNSTGIRVLRFAVNYLDGFIPPLFGNCHLLQHLSVASNFLSGVIPDLLFKLPRLQELTLQDNMFISITGIGNSSSSLVHLDVSSNRLTGNVPDFFHSFPNLSYFSADSNNLSGEIPPSLLNSQAISSLNLRNNSLYGSINFNCSIMVNLTSLDLSSNNFSGMIPANLASCLKLKTINLARNNRLIGQIPESFKNLQSLSYLSFSNCSLNNLSASLKILQHCPNLSVLVLSMNFLTEQLPSDEDLQFKALKALVIPGCRLTEIPKNLTQLPSLISREISLEEPSLDFGFFLKRNFSDRGLWLQYNQIMSLPPLLDLSRNFLTGPIWLEFGNLKELYNLDLKHNNLSGSIPDTLSGMRNIEMLDLSYNNLTGTIPPSLGNLFFLSEFSVAYNDLAGIIPSRGQFSTFTTSSFVGNPGLCGGFNLELKCEKIEELLPTDPASDDDDDDDESFIVWMVASIGFGTGFLVTVIVLVVVPIIRDNKRIRRMQALSINR</sequence>
<keyword evidence="2" id="KW-1185">Reference proteome</keyword>
<protein>
    <submittedName>
        <fullName evidence="1">Uncharacterized protein</fullName>
    </submittedName>
</protein>
<dbReference type="EMBL" id="CM042051">
    <property type="protein sequence ID" value="KAI3728286.1"/>
    <property type="molecule type" value="Genomic_DNA"/>
</dbReference>
<evidence type="ECO:0000313" key="1">
    <source>
        <dbReference type="EMBL" id="KAI3728286.1"/>
    </source>
</evidence>
<organism evidence="1 2">
    <name type="scientific">Arctium lappa</name>
    <name type="common">Greater burdock</name>
    <name type="synonym">Lappa major</name>
    <dbReference type="NCBI Taxonomy" id="4217"/>
    <lineage>
        <taxon>Eukaryota</taxon>
        <taxon>Viridiplantae</taxon>
        <taxon>Streptophyta</taxon>
        <taxon>Embryophyta</taxon>
        <taxon>Tracheophyta</taxon>
        <taxon>Spermatophyta</taxon>
        <taxon>Magnoliopsida</taxon>
        <taxon>eudicotyledons</taxon>
        <taxon>Gunneridae</taxon>
        <taxon>Pentapetalae</taxon>
        <taxon>asterids</taxon>
        <taxon>campanulids</taxon>
        <taxon>Asterales</taxon>
        <taxon>Asteraceae</taxon>
        <taxon>Carduoideae</taxon>
        <taxon>Cardueae</taxon>
        <taxon>Arctiinae</taxon>
        <taxon>Arctium</taxon>
    </lineage>
</organism>
<reference evidence="2" key="1">
    <citation type="journal article" date="2022" name="Mol. Ecol. Resour.">
        <title>The genomes of chicory, endive, great burdock and yacon provide insights into Asteraceae palaeo-polyploidization history and plant inulin production.</title>
        <authorList>
            <person name="Fan W."/>
            <person name="Wang S."/>
            <person name="Wang H."/>
            <person name="Wang A."/>
            <person name="Jiang F."/>
            <person name="Liu H."/>
            <person name="Zhao H."/>
            <person name="Xu D."/>
            <person name="Zhang Y."/>
        </authorList>
    </citation>
    <scope>NUCLEOTIDE SEQUENCE [LARGE SCALE GENOMIC DNA]</scope>
    <source>
        <strain evidence="2">cv. Niubang</strain>
    </source>
</reference>
<reference evidence="1 2" key="2">
    <citation type="journal article" date="2022" name="Mol. Ecol. Resour.">
        <title>The genomes of chicory, endive, great burdock and yacon provide insights into Asteraceae paleo-polyploidization history and plant inulin production.</title>
        <authorList>
            <person name="Fan W."/>
            <person name="Wang S."/>
            <person name="Wang H."/>
            <person name="Wang A."/>
            <person name="Jiang F."/>
            <person name="Liu H."/>
            <person name="Zhao H."/>
            <person name="Xu D."/>
            <person name="Zhang Y."/>
        </authorList>
    </citation>
    <scope>NUCLEOTIDE SEQUENCE [LARGE SCALE GENOMIC DNA]</scope>
    <source>
        <strain evidence="2">cv. Niubang</strain>
    </source>
</reference>
<accession>A0ACB9C1U8</accession>
<dbReference type="Proteomes" id="UP001055879">
    <property type="component" value="Linkage Group LG05"/>
</dbReference>
<comment type="caution">
    <text evidence="1">The sequence shown here is derived from an EMBL/GenBank/DDBJ whole genome shotgun (WGS) entry which is preliminary data.</text>
</comment>
<gene>
    <name evidence="1" type="ORF">L6452_16920</name>
</gene>
<proteinExistence type="predicted"/>